<evidence type="ECO:0000313" key="1">
    <source>
        <dbReference type="EMBL" id="POM64453.1"/>
    </source>
</evidence>
<evidence type="ECO:0008006" key="3">
    <source>
        <dbReference type="Google" id="ProtNLM"/>
    </source>
</evidence>
<dbReference type="AlphaFoldDB" id="A0A2P4XFX5"/>
<organism evidence="1 2">
    <name type="scientific">Phytophthora palmivora</name>
    <dbReference type="NCBI Taxonomy" id="4796"/>
    <lineage>
        <taxon>Eukaryota</taxon>
        <taxon>Sar</taxon>
        <taxon>Stramenopiles</taxon>
        <taxon>Oomycota</taxon>
        <taxon>Peronosporomycetes</taxon>
        <taxon>Peronosporales</taxon>
        <taxon>Peronosporaceae</taxon>
        <taxon>Phytophthora</taxon>
    </lineage>
</organism>
<proteinExistence type="predicted"/>
<comment type="caution">
    <text evidence="1">The sequence shown here is derived from an EMBL/GenBank/DDBJ whole genome shotgun (WGS) entry which is preliminary data.</text>
</comment>
<evidence type="ECO:0000313" key="2">
    <source>
        <dbReference type="Proteomes" id="UP000237271"/>
    </source>
</evidence>
<dbReference type="Proteomes" id="UP000237271">
    <property type="component" value="Unassembled WGS sequence"/>
</dbReference>
<protein>
    <recommendedName>
        <fullName evidence="3">Integrase catalytic domain-containing protein</fullName>
    </recommendedName>
</protein>
<gene>
    <name evidence="1" type="ORF">PHPALM_20009</name>
</gene>
<keyword evidence="2" id="KW-1185">Reference proteome</keyword>
<dbReference type="OrthoDB" id="124152at2759"/>
<accession>A0A2P4XFX5</accession>
<sequence>MPWTNGTVETVNRDIWQVLRVMILESQLDIRNWVHHLPLIQAYHSPVPWLSKYASVGLFTGLPAPSALYIVMPEHKLPPGIGSNTSPRRQMKRAKKDCCWGNLVETSPCSVCSQPVHRLCSNELCTNAGLSKSRQCVRTFFTVDGDAAEFTPSRISGISVTSEGTVVDLRRDKEEVVTATTNSIPDEIIHYAQASNFIWQMIHKLEKPMSHKHRTEAVKEKNRRLQRASRFTEVKPNIKEQKQPRRIEEQARDTKLQKTASQDQISGIIARWLIKDGKLYILLSLSLTHSCTPRFTLQHDYYSRLQRAYNPYYRKQQCFKLPSSKTFYDILDKAYDNFEKDTKVMLSKEFMELHETPFLTLEHDL</sequence>
<name>A0A2P4XFX5_9STRA</name>
<reference evidence="1 2" key="1">
    <citation type="journal article" date="2017" name="Genome Biol. Evol.">
        <title>Phytophthora megakarya and P. palmivora, closely related causal agents of cacao black pod rot, underwent increases in genome sizes and gene numbers by different mechanisms.</title>
        <authorList>
            <person name="Ali S.S."/>
            <person name="Shao J."/>
            <person name="Lary D.J."/>
            <person name="Kronmiller B."/>
            <person name="Shen D."/>
            <person name="Strem M.D."/>
            <person name="Amoako-Attah I."/>
            <person name="Akrofi A.Y."/>
            <person name="Begoude B.A."/>
            <person name="Ten Hoopen G.M."/>
            <person name="Coulibaly K."/>
            <person name="Kebe B.I."/>
            <person name="Melnick R.L."/>
            <person name="Guiltinan M.J."/>
            <person name="Tyler B.M."/>
            <person name="Meinhardt L.W."/>
            <person name="Bailey B.A."/>
        </authorList>
    </citation>
    <scope>NUCLEOTIDE SEQUENCE [LARGE SCALE GENOMIC DNA]</scope>
    <source>
        <strain evidence="2">sbr112.9</strain>
    </source>
</reference>
<dbReference type="EMBL" id="NCKW01011100">
    <property type="protein sequence ID" value="POM64453.1"/>
    <property type="molecule type" value="Genomic_DNA"/>
</dbReference>